<organism evidence="1 2">
    <name type="scientific">Theropithecus gelada</name>
    <name type="common">Gelada baboon</name>
    <dbReference type="NCBI Taxonomy" id="9565"/>
    <lineage>
        <taxon>Eukaryota</taxon>
        <taxon>Metazoa</taxon>
        <taxon>Chordata</taxon>
        <taxon>Craniata</taxon>
        <taxon>Vertebrata</taxon>
        <taxon>Euteleostomi</taxon>
        <taxon>Mammalia</taxon>
        <taxon>Eutheria</taxon>
        <taxon>Euarchontoglires</taxon>
        <taxon>Primates</taxon>
        <taxon>Haplorrhini</taxon>
        <taxon>Catarrhini</taxon>
        <taxon>Cercopithecidae</taxon>
        <taxon>Cercopithecinae</taxon>
        <taxon>Theropithecus</taxon>
    </lineage>
</organism>
<proteinExistence type="predicted"/>
<keyword evidence="2" id="KW-1185">Reference proteome</keyword>
<sequence length="101" mass="11699">MELCIFRDVSKLYLKFPCKTLVEIRIWLLFLSFFFFFETESRSVSQAGVQWPDLSSLQAPPPGFTPFSGLSLPSSWDYRRPPPRPASFFFVFFSRDGVSPC</sequence>
<dbReference type="Proteomes" id="UP000694411">
    <property type="component" value="Chromosome 3"/>
</dbReference>
<dbReference type="PANTHER" id="PTHR46254:SF7">
    <property type="entry name" value="PI4-KINASE N-TERMINAL DOMAIN-CONTAINING PROTEIN"/>
    <property type="match status" value="1"/>
</dbReference>
<dbReference type="AlphaFoldDB" id="A0A8D2EL81"/>
<protein>
    <submittedName>
        <fullName evidence="1">Uncharacterized protein</fullName>
    </submittedName>
</protein>
<reference evidence="1" key="3">
    <citation type="submission" date="2025-09" db="UniProtKB">
        <authorList>
            <consortium name="Ensembl"/>
        </authorList>
    </citation>
    <scope>IDENTIFICATION</scope>
</reference>
<evidence type="ECO:0000313" key="1">
    <source>
        <dbReference type="Ensembl" id="ENSTGEP00000007993.1"/>
    </source>
</evidence>
<name>A0A8D2EL81_THEGE</name>
<evidence type="ECO:0000313" key="2">
    <source>
        <dbReference type="Proteomes" id="UP000694411"/>
    </source>
</evidence>
<reference evidence="1" key="1">
    <citation type="submission" date="2018-05" db="EMBL/GenBank/DDBJ databases">
        <title>Whole genome of Theropithecus gelada.</title>
        <authorList>
            <person name="Chiou K.L."/>
            <person name="Snyder-Mackler N."/>
        </authorList>
    </citation>
    <scope>NUCLEOTIDE SEQUENCE [LARGE SCALE GENOMIC DNA]</scope>
</reference>
<dbReference type="PANTHER" id="PTHR46254">
    <property type="entry name" value="PROTEIN GVQW1-RELATED"/>
    <property type="match status" value="1"/>
</dbReference>
<accession>A0A8D2EL81</accession>
<reference evidence="1" key="2">
    <citation type="submission" date="2025-08" db="UniProtKB">
        <authorList>
            <consortium name="Ensembl"/>
        </authorList>
    </citation>
    <scope>IDENTIFICATION</scope>
</reference>
<dbReference type="Ensembl" id="ENSTGET00000009623.1">
    <property type="protein sequence ID" value="ENSTGEP00000007993.1"/>
    <property type="gene ID" value="ENSTGEG00000006548.1"/>
</dbReference>